<comment type="catalytic activity">
    <reaction evidence="6">
        <text>a sn-glycero-3-phosphodiester + H2O = an alcohol + sn-glycerol 3-phosphate + H(+)</text>
        <dbReference type="Rhea" id="RHEA:12969"/>
        <dbReference type="ChEBI" id="CHEBI:15377"/>
        <dbReference type="ChEBI" id="CHEBI:15378"/>
        <dbReference type="ChEBI" id="CHEBI:30879"/>
        <dbReference type="ChEBI" id="CHEBI:57597"/>
        <dbReference type="ChEBI" id="CHEBI:83408"/>
        <dbReference type="EC" id="3.1.4.46"/>
    </reaction>
</comment>
<dbReference type="Gene3D" id="3.20.20.190">
    <property type="entry name" value="Phosphatidylinositol (PI) phosphodiesterase"/>
    <property type="match status" value="1"/>
</dbReference>
<evidence type="ECO:0000313" key="10">
    <source>
        <dbReference type="Proteomes" id="UP001595630"/>
    </source>
</evidence>
<keyword evidence="10" id="KW-1185">Reference proteome</keyword>
<feature type="chain" id="PRO_5046123652" description="glycerophosphodiester phosphodiesterase" evidence="7">
    <location>
        <begin position="20"/>
        <end position="394"/>
    </location>
</feature>
<evidence type="ECO:0000259" key="8">
    <source>
        <dbReference type="PROSITE" id="PS51704"/>
    </source>
</evidence>
<comment type="similarity">
    <text evidence="1">Belongs to the glycerophosphoryl diester phosphodiesterase family.</text>
</comment>
<dbReference type="InterPro" id="IPR030395">
    <property type="entry name" value="GP_PDE_dom"/>
</dbReference>
<proteinExistence type="inferred from homology"/>
<gene>
    <name evidence="9" type="ORF">ACFOMF_07145</name>
</gene>
<dbReference type="PANTHER" id="PTHR43620">
    <property type="entry name" value="GLYCEROPHOSPHORYL DIESTER PHOSPHODIESTERASE"/>
    <property type="match status" value="1"/>
</dbReference>
<feature type="domain" description="GP-PDE" evidence="8">
    <location>
        <begin position="45"/>
        <end position="366"/>
    </location>
</feature>
<comment type="caution">
    <text evidence="9">The sequence shown here is derived from an EMBL/GenBank/DDBJ whole genome shotgun (WGS) entry which is preliminary data.</text>
</comment>
<organism evidence="9 10">
    <name type="scientific">Stutzerimonas tarimensis</name>
    <dbReference type="NCBI Taxonomy" id="1507735"/>
    <lineage>
        <taxon>Bacteria</taxon>
        <taxon>Pseudomonadati</taxon>
        <taxon>Pseudomonadota</taxon>
        <taxon>Gammaproteobacteria</taxon>
        <taxon>Pseudomonadales</taxon>
        <taxon>Pseudomonadaceae</taxon>
        <taxon>Stutzerimonas</taxon>
    </lineage>
</organism>
<evidence type="ECO:0000313" key="9">
    <source>
        <dbReference type="EMBL" id="MFC3607548.1"/>
    </source>
</evidence>
<dbReference type="SUPFAM" id="SSF51695">
    <property type="entry name" value="PLC-like phosphodiesterases"/>
    <property type="match status" value="1"/>
</dbReference>
<accession>A0ABV7T4W1</accession>
<evidence type="ECO:0000256" key="7">
    <source>
        <dbReference type="SAM" id="SignalP"/>
    </source>
</evidence>
<dbReference type="EMBL" id="JBHRXZ010000017">
    <property type="protein sequence ID" value="MFC3607548.1"/>
    <property type="molecule type" value="Genomic_DNA"/>
</dbReference>
<evidence type="ECO:0000256" key="4">
    <source>
        <dbReference type="ARBA" id="ARBA00022798"/>
    </source>
</evidence>
<dbReference type="RefSeq" id="WP_386362899.1">
    <property type="nucleotide sequence ID" value="NZ_JBHRXZ010000017.1"/>
</dbReference>
<keyword evidence="3 7" id="KW-0732">Signal</keyword>
<protein>
    <recommendedName>
        <fullName evidence="2">glycerophosphodiester phosphodiesterase</fullName>
        <ecNumber evidence="2">3.1.4.46</ecNumber>
    </recommendedName>
</protein>
<dbReference type="PANTHER" id="PTHR43620:SF7">
    <property type="entry name" value="GLYCEROPHOSPHODIESTER PHOSPHODIESTERASE GDPD5-RELATED"/>
    <property type="match status" value="1"/>
</dbReference>
<dbReference type="Proteomes" id="UP001595630">
    <property type="component" value="Unassembled WGS sequence"/>
</dbReference>
<dbReference type="InterPro" id="IPR017946">
    <property type="entry name" value="PLC-like_Pdiesterase_TIM-brl"/>
</dbReference>
<dbReference type="EC" id="3.1.4.46" evidence="2"/>
<sequence>MRWILTVLLLLCLQPTVGAADAIETAIAWAEREVGPDRARPAGGPLVIAHRGASGDAPEHTLEAYALAVLQGADHLEVDLVSSADGVLIARHENELGLTTDVAERPEFAERRKRRLVDRQYRRGWFSEDFTLAEIRQLQAKERMPTLRPANSRVEGRVATLEEIIRLTKRLEAREGRPIGLYLETKHARHFARRGLPLEAPLAELLAAHGYTSAEAPVFLQSFERSSLERLRDLTPLRRVQLIGRRYPADQPLLARQSFRRMASARGLAEVASYAHAVGPEKGYVIPRDRDGRLTQPSDFVGHARAAGLQVHPYTFRAENRFLPTGLRLGPHDHQRGDLKAELSAFLAAGVDGLIIDHPAIAVRLLQQSSVRTLGTAEAPALLSFSSDRHRDIE</sequence>
<evidence type="ECO:0000256" key="5">
    <source>
        <dbReference type="ARBA" id="ARBA00022801"/>
    </source>
</evidence>
<keyword evidence="5" id="KW-0378">Hydrolase</keyword>
<evidence type="ECO:0000256" key="6">
    <source>
        <dbReference type="ARBA" id="ARBA00047512"/>
    </source>
</evidence>
<reference evidence="10" key="1">
    <citation type="journal article" date="2019" name="Int. J. Syst. Evol. Microbiol.">
        <title>The Global Catalogue of Microorganisms (GCM) 10K type strain sequencing project: providing services to taxonomists for standard genome sequencing and annotation.</title>
        <authorList>
            <consortium name="The Broad Institute Genomics Platform"/>
            <consortium name="The Broad Institute Genome Sequencing Center for Infectious Disease"/>
            <person name="Wu L."/>
            <person name="Ma J."/>
        </authorList>
    </citation>
    <scope>NUCLEOTIDE SEQUENCE [LARGE SCALE GENOMIC DNA]</scope>
    <source>
        <strain evidence="10">KCTC 42447</strain>
    </source>
</reference>
<dbReference type="PROSITE" id="PS51704">
    <property type="entry name" value="GP_PDE"/>
    <property type="match status" value="1"/>
</dbReference>
<evidence type="ECO:0000256" key="1">
    <source>
        <dbReference type="ARBA" id="ARBA00007277"/>
    </source>
</evidence>
<evidence type="ECO:0000256" key="2">
    <source>
        <dbReference type="ARBA" id="ARBA00012247"/>
    </source>
</evidence>
<dbReference type="Pfam" id="PF03009">
    <property type="entry name" value="GDPD"/>
    <property type="match status" value="1"/>
</dbReference>
<feature type="signal peptide" evidence="7">
    <location>
        <begin position="1"/>
        <end position="19"/>
    </location>
</feature>
<evidence type="ECO:0000256" key="3">
    <source>
        <dbReference type="ARBA" id="ARBA00022729"/>
    </source>
</evidence>
<keyword evidence="4" id="KW-0319">Glycerol metabolism</keyword>
<name>A0ABV7T4W1_9GAMM</name>